<proteinExistence type="predicted"/>
<comment type="caution">
    <text evidence="2">The sequence shown here is derived from an EMBL/GenBank/DDBJ whole genome shotgun (WGS) entry which is preliminary data.</text>
</comment>
<keyword evidence="1" id="KW-0812">Transmembrane</keyword>
<evidence type="ECO:0000313" key="3">
    <source>
        <dbReference type="Proteomes" id="UP001432027"/>
    </source>
</evidence>
<feature type="transmembrane region" description="Helical" evidence="1">
    <location>
        <begin position="99"/>
        <end position="123"/>
    </location>
</feature>
<feature type="non-terminal residue" evidence="2">
    <location>
        <position position="1"/>
    </location>
</feature>
<sequence>SHPSLCFFPSILSPMCVITCCGGRGCCGRCCNCVTCCFPIRGCAFTFVFISFLLQIAMCTFFLVFEVWWTFIAVGIVILFHLYFICISRGQRFFLLHLFTTYESIVSVVYLALFVWSIVIVIWPDNSANPFWDYFYSSTYNPYSDPNFDYDTAKDNTVSLAIGLMGLSFGSAIVQAYTSRVLFAYKKWLELQAVKNRLNRHHSSHHHAPQVTVITNTPVYTIQPPSAPYYPPPPPPP</sequence>
<dbReference type="Proteomes" id="UP001432027">
    <property type="component" value="Unassembled WGS sequence"/>
</dbReference>
<name>A0AAV5U0X8_9BILA</name>
<feature type="non-terminal residue" evidence="2">
    <location>
        <position position="237"/>
    </location>
</feature>
<keyword evidence="1" id="KW-1133">Transmembrane helix</keyword>
<feature type="transmembrane region" description="Helical" evidence="1">
    <location>
        <begin position="69"/>
        <end position="87"/>
    </location>
</feature>
<evidence type="ECO:0008006" key="4">
    <source>
        <dbReference type="Google" id="ProtNLM"/>
    </source>
</evidence>
<evidence type="ECO:0000313" key="2">
    <source>
        <dbReference type="EMBL" id="GMT00089.1"/>
    </source>
</evidence>
<feature type="transmembrane region" description="Helical" evidence="1">
    <location>
        <begin position="158"/>
        <end position="177"/>
    </location>
</feature>
<keyword evidence="3" id="KW-1185">Reference proteome</keyword>
<gene>
    <name evidence="2" type="ORF">PENTCL1PPCAC_22263</name>
</gene>
<dbReference type="EMBL" id="BTSX01000005">
    <property type="protein sequence ID" value="GMT00089.1"/>
    <property type="molecule type" value="Genomic_DNA"/>
</dbReference>
<reference evidence="2" key="1">
    <citation type="submission" date="2023-10" db="EMBL/GenBank/DDBJ databases">
        <title>Genome assembly of Pristionchus species.</title>
        <authorList>
            <person name="Yoshida K."/>
            <person name="Sommer R.J."/>
        </authorList>
    </citation>
    <scope>NUCLEOTIDE SEQUENCE</scope>
    <source>
        <strain evidence="2">RS0144</strain>
    </source>
</reference>
<evidence type="ECO:0000256" key="1">
    <source>
        <dbReference type="SAM" id="Phobius"/>
    </source>
</evidence>
<keyword evidence="1" id="KW-0472">Membrane</keyword>
<accession>A0AAV5U0X8</accession>
<feature type="transmembrane region" description="Helical" evidence="1">
    <location>
        <begin position="44"/>
        <end position="63"/>
    </location>
</feature>
<organism evidence="2 3">
    <name type="scientific">Pristionchus entomophagus</name>
    <dbReference type="NCBI Taxonomy" id="358040"/>
    <lineage>
        <taxon>Eukaryota</taxon>
        <taxon>Metazoa</taxon>
        <taxon>Ecdysozoa</taxon>
        <taxon>Nematoda</taxon>
        <taxon>Chromadorea</taxon>
        <taxon>Rhabditida</taxon>
        <taxon>Rhabditina</taxon>
        <taxon>Diplogasteromorpha</taxon>
        <taxon>Diplogasteroidea</taxon>
        <taxon>Neodiplogasteridae</taxon>
        <taxon>Pristionchus</taxon>
    </lineage>
</organism>
<dbReference type="AlphaFoldDB" id="A0AAV5U0X8"/>
<protein>
    <recommendedName>
        <fullName evidence="4">G protein-coupled receptor</fullName>
    </recommendedName>
</protein>